<organism evidence="2 3">
    <name type="scientific">Brevundimonas phage vB_BpoS-Babayka</name>
    <dbReference type="NCBI Taxonomy" id="2948596"/>
    <lineage>
        <taxon>Viruses</taxon>
        <taxon>Duplodnaviria</taxon>
        <taxon>Heunggongvirae</taxon>
        <taxon>Uroviricota</taxon>
        <taxon>Caudoviricetes</taxon>
        <taxon>Autographivirales</taxon>
        <taxon>Autonotataviridae</taxon>
        <taxon>Conareevirus</taxon>
        <taxon>Conareevirus babayka</taxon>
    </lineage>
</organism>
<evidence type="ECO:0000313" key="2">
    <source>
        <dbReference type="EMBL" id="USN16843.1"/>
    </source>
</evidence>
<dbReference type="EMBL" id="ON529868">
    <property type="protein sequence ID" value="USN16843.1"/>
    <property type="molecule type" value="Genomic_DNA"/>
</dbReference>
<feature type="region of interest" description="Disordered" evidence="1">
    <location>
        <begin position="33"/>
        <end position="118"/>
    </location>
</feature>
<sequence length="118" mass="12007">MGTLFKATQQVLRKRHDEGQTLTDKQLAWANLGQDAGNQITRRPDPVATDPAAPPPPAEELAAPAPVEEAAPAGDAAGREVFVQTGAGVGGGVARAAESPSRRKRFSLGGGGGSGINI</sequence>
<accession>A0A9E7MUP0</accession>
<evidence type="ECO:0000313" key="3">
    <source>
        <dbReference type="Proteomes" id="UP001057237"/>
    </source>
</evidence>
<evidence type="ECO:0000256" key="1">
    <source>
        <dbReference type="SAM" id="MobiDB-lite"/>
    </source>
</evidence>
<dbReference type="Proteomes" id="UP001057237">
    <property type="component" value="Segment"/>
</dbReference>
<keyword evidence="3" id="KW-1185">Reference proteome</keyword>
<name>A0A9E7MUP0_9CAUD</name>
<gene>
    <name evidence="2" type="ORF">BABAYKA_00400</name>
</gene>
<feature type="compositionally biased region" description="Gly residues" evidence="1">
    <location>
        <begin position="108"/>
        <end position="118"/>
    </location>
</feature>
<protein>
    <submittedName>
        <fullName evidence="2">Uncharacterized protein</fullName>
    </submittedName>
</protein>
<feature type="compositionally biased region" description="Low complexity" evidence="1">
    <location>
        <begin position="59"/>
        <end position="76"/>
    </location>
</feature>
<proteinExistence type="predicted"/>
<reference evidence="2" key="1">
    <citation type="submission" date="2022-05" db="EMBL/GenBank/DDBJ databases">
        <authorList>
            <person name="Friedrich I."/>
            <person name="Poehlein A."/>
            <person name="Schneider D."/>
            <person name="Hertel R."/>
            <person name="Daniel R."/>
        </authorList>
    </citation>
    <scope>NUCLEOTIDE SEQUENCE</scope>
</reference>